<feature type="compositionally biased region" description="Low complexity" evidence="1">
    <location>
        <begin position="52"/>
        <end position="65"/>
    </location>
</feature>
<feature type="region of interest" description="Disordered" evidence="1">
    <location>
        <begin position="52"/>
        <end position="73"/>
    </location>
</feature>
<dbReference type="Proteomes" id="UP000242205">
    <property type="component" value="Chromosome"/>
</dbReference>
<dbReference type="OrthoDB" id="9182475at2"/>
<protein>
    <submittedName>
        <fullName evidence="2">Uncharacterized protein</fullName>
    </submittedName>
</protein>
<accession>A0A2I6S845</accession>
<name>A0A2I6S845_9RHOO</name>
<evidence type="ECO:0000256" key="1">
    <source>
        <dbReference type="SAM" id="MobiDB-lite"/>
    </source>
</evidence>
<gene>
    <name evidence="2" type="ORF">C0099_11135</name>
</gene>
<keyword evidence="3" id="KW-1185">Reference proteome</keyword>
<evidence type="ECO:0000313" key="3">
    <source>
        <dbReference type="Proteomes" id="UP000242205"/>
    </source>
</evidence>
<dbReference type="RefSeq" id="WP_102247482.1">
    <property type="nucleotide sequence ID" value="NZ_CP025682.1"/>
</dbReference>
<evidence type="ECO:0000313" key="2">
    <source>
        <dbReference type="EMBL" id="AUN95433.1"/>
    </source>
</evidence>
<dbReference type="EMBL" id="CP025682">
    <property type="protein sequence ID" value="AUN95433.1"/>
    <property type="molecule type" value="Genomic_DNA"/>
</dbReference>
<dbReference type="KEGG" id="atw:C0099_11135"/>
<proteinExistence type="predicted"/>
<dbReference type="AlphaFoldDB" id="A0A2I6S845"/>
<reference evidence="2 3" key="1">
    <citation type="submission" date="2018-01" db="EMBL/GenBank/DDBJ databases">
        <authorList>
            <person name="Fu G.-Y."/>
        </authorList>
    </citation>
    <scope>NUCLEOTIDE SEQUENCE [LARGE SCALE GENOMIC DNA]</scope>
    <source>
        <strain evidence="2 3">SY39</strain>
    </source>
</reference>
<sequence length="73" mass="7791">MTPVTVWLSPDLVQRLERIIDITCETHPHAEPQDITDLVMAAGIEAAECDAPRAPQRAASARSTAIAGPVADE</sequence>
<organism evidence="2 3">
    <name type="scientific">Pseudazoarcus pumilus</name>
    <dbReference type="NCBI Taxonomy" id="2067960"/>
    <lineage>
        <taxon>Bacteria</taxon>
        <taxon>Pseudomonadati</taxon>
        <taxon>Pseudomonadota</taxon>
        <taxon>Betaproteobacteria</taxon>
        <taxon>Rhodocyclales</taxon>
        <taxon>Zoogloeaceae</taxon>
        <taxon>Pseudazoarcus</taxon>
    </lineage>
</organism>